<proteinExistence type="predicted"/>
<dbReference type="InterPro" id="IPR010610">
    <property type="entry name" value="EryCIII-like_C"/>
</dbReference>
<gene>
    <name evidence="2" type="ORF">E9232_002299</name>
</gene>
<evidence type="ECO:0000313" key="2">
    <source>
        <dbReference type="EMBL" id="MDR6289784.1"/>
    </source>
</evidence>
<reference evidence="2 3" key="1">
    <citation type="submission" date="2023-07" db="EMBL/GenBank/DDBJ databases">
        <title>Sorghum-associated microbial communities from plants grown in Nebraska, USA.</title>
        <authorList>
            <person name="Schachtman D."/>
        </authorList>
    </citation>
    <scope>NUCLEOTIDE SEQUENCE [LARGE SCALE GENOMIC DNA]</scope>
    <source>
        <strain evidence="2 3">584</strain>
    </source>
</reference>
<sequence length="440" mass="46948">MKVLISAPPFVGHLNPVLAIGRILMARGHEVVVTTGSFLRDTVEASGASFVPLLPGADFDSRDMFAVHPGHRAIPPGPRLVEAQVGDFLIEPLPQQVAGLRQILAEFPADIIVSDAMFHGTIPLLLGPGPRPAILYSCPHFLFTERDDGAPHGPGLPPAETDAQRDEYRAIRAAVDAACLDPLKARLDRRLAEQGIPATTLPYFDTVASVPDVFLQTTVPGFEYPRRTLPPTVRFIGTLPLSPSRAPDPDWIGDLDGRRRVVLVTQGTLANYDLGQLIGPTLAGLANEPDVLVLATTGGAPLSSIPGPIPANARTATYLPFDRLLPRVDVIVTNGGYGTVNLALKAGVPLVAAGMTEDKTEINARIAWSGAGINLATNNPTPEALRAAVRTVLDGARHRDHARRLAAEFARIDTEAEVLRLVEGSVRIVRPRARSSRSAA</sequence>
<comment type="caution">
    <text evidence="2">The sequence shown here is derived from an EMBL/GenBank/DDBJ whole genome shotgun (WGS) entry which is preliminary data.</text>
</comment>
<dbReference type="PANTHER" id="PTHR48050:SF13">
    <property type="entry name" value="STEROL 3-BETA-GLUCOSYLTRANSFERASE UGT80A2"/>
    <property type="match status" value="1"/>
</dbReference>
<dbReference type="PANTHER" id="PTHR48050">
    <property type="entry name" value="STEROL 3-BETA-GLUCOSYLTRANSFERASE"/>
    <property type="match status" value="1"/>
</dbReference>
<accession>A0ABU1JP67</accession>
<keyword evidence="3" id="KW-1185">Reference proteome</keyword>
<dbReference type="InterPro" id="IPR050426">
    <property type="entry name" value="Glycosyltransferase_28"/>
</dbReference>
<name>A0ABU1JP67_9PROT</name>
<dbReference type="SUPFAM" id="SSF53756">
    <property type="entry name" value="UDP-Glycosyltransferase/glycogen phosphorylase"/>
    <property type="match status" value="1"/>
</dbReference>
<protein>
    <submittedName>
        <fullName evidence="2">MGT family glycosyltransferase</fullName>
    </submittedName>
</protein>
<evidence type="ECO:0000313" key="3">
    <source>
        <dbReference type="Proteomes" id="UP001262410"/>
    </source>
</evidence>
<feature type="domain" description="Erythromycin biosynthesis protein CIII-like C-terminal" evidence="1">
    <location>
        <begin position="308"/>
        <end position="420"/>
    </location>
</feature>
<dbReference type="InterPro" id="IPR002213">
    <property type="entry name" value="UDP_glucos_trans"/>
</dbReference>
<evidence type="ECO:0000259" key="1">
    <source>
        <dbReference type="Pfam" id="PF06722"/>
    </source>
</evidence>
<dbReference type="CDD" id="cd03784">
    <property type="entry name" value="GT1_Gtf-like"/>
    <property type="match status" value="1"/>
</dbReference>
<dbReference type="Gene3D" id="3.40.50.2000">
    <property type="entry name" value="Glycogen Phosphorylase B"/>
    <property type="match status" value="2"/>
</dbReference>
<dbReference type="Pfam" id="PF06722">
    <property type="entry name" value="EryCIII-like_C"/>
    <property type="match status" value="1"/>
</dbReference>
<dbReference type="RefSeq" id="WP_309794072.1">
    <property type="nucleotide sequence ID" value="NZ_JAVDPW010000003.1"/>
</dbReference>
<dbReference type="EMBL" id="JAVDPW010000003">
    <property type="protein sequence ID" value="MDR6289784.1"/>
    <property type="molecule type" value="Genomic_DNA"/>
</dbReference>
<organism evidence="2 3">
    <name type="scientific">Inquilinus ginsengisoli</name>
    <dbReference type="NCBI Taxonomy" id="363840"/>
    <lineage>
        <taxon>Bacteria</taxon>
        <taxon>Pseudomonadati</taxon>
        <taxon>Pseudomonadota</taxon>
        <taxon>Alphaproteobacteria</taxon>
        <taxon>Rhodospirillales</taxon>
        <taxon>Rhodospirillaceae</taxon>
        <taxon>Inquilinus</taxon>
    </lineage>
</organism>
<dbReference type="Proteomes" id="UP001262410">
    <property type="component" value="Unassembled WGS sequence"/>
</dbReference>